<dbReference type="PATRIC" id="fig|1789004.3.peg.2238"/>
<dbReference type="CDD" id="cd24025">
    <property type="entry name" value="ASKHA_NBD_ParM_pCBH-like"/>
    <property type="match status" value="1"/>
</dbReference>
<dbReference type="InterPro" id="IPR049067">
    <property type="entry name" value="MreB-like_C"/>
</dbReference>
<name>A0A8F3DYG4_9PROT</name>
<dbReference type="RefSeq" id="WP_062188485.1">
    <property type="nucleotide sequence ID" value="NZ_CP053675.1"/>
</dbReference>
<accession>A0A8F3DYG4</accession>
<evidence type="ECO:0000259" key="2">
    <source>
        <dbReference type="Pfam" id="PF21522"/>
    </source>
</evidence>
<gene>
    <name evidence="3" type="ORF">FEMY_21510</name>
    <name evidence="4" type="ORF">JZL65_01700</name>
</gene>
<dbReference type="Gene3D" id="3.30.420.40">
    <property type="match status" value="2"/>
</dbReference>
<evidence type="ECO:0000313" key="5">
    <source>
        <dbReference type="Proteomes" id="UP000075653"/>
    </source>
</evidence>
<keyword evidence="5" id="KW-1185">Reference proteome</keyword>
<dbReference type="SUPFAM" id="SSF53067">
    <property type="entry name" value="Actin-like ATPase domain"/>
    <property type="match status" value="2"/>
</dbReference>
<feature type="domain" description="Actin-like protein N-terminal" evidence="1">
    <location>
        <begin position="8"/>
        <end position="139"/>
    </location>
</feature>
<dbReference type="Proteomes" id="UP000683551">
    <property type="component" value="Chromosome"/>
</dbReference>
<evidence type="ECO:0000313" key="3">
    <source>
        <dbReference type="EMBL" id="KXW57324.1"/>
    </source>
</evidence>
<dbReference type="InterPro" id="IPR040607">
    <property type="entry name" value="ALP_N"/>
</dbReference>
<evidence type="ECO:0000259" key="1">
    <source>
        <dbReference type="Pfam" id="PF17989"/>
    </source>
</evidence>
<dbReference type="Pfam" id="PF17989">
    <property type="entry name" value="ALP_N"/>
    <property type="match status" value="1"/>
</dbReference>
<dbReference type="AlphaFoldDB" id="A0A8F3DYG4"/>
<dbReference type="EMBL" id="CP071137">
    <property type="protein sequence ID" value="QWY77829.1"/>
    <property type="molecule type" value="Genomic_DNA"/>
</dbReference>
<accession>A0A149VWP3</accession>
<reference evidence="3 5" key="1">
    <citation type="submission" date="2016-01" db="EMBL/GenBank/DDBJ databases">
        <title>Genome sequence of the acidophilic iron oxidising Ferrovum strain Z-31.</title>
        <authorList>
            <person name="Poehlein A."/>
            <person name="Ullrich S.R."/>
            <person name="Schloemann M."/>
            <person name="Muehling M."/>
            <person name="Daniel R."/>
        </authorList>
    </citation>
    <scope>NUCLEOTIDE SEQUENCE [LARGE SCALE GENOMIC DNA]</scope>
    <source>
        <strain evidence="3 5">Z-31</strain>
    </source>
</reference>
<dbReference type="InterPro" id="IPR043129">
    <property type="entry name" value="ATPase_NBD"/>
</dbReference>
<dbReference type="EMBL" id="LRRD01000073">
    <property type="protein sequence ID" value="KXW57324.1"/>
    <property type="molecule type" value="Genomic_DNA"/>
</dbReference>
<feature type="domain" description="Actin homologue MreB-like C-terminal" evidence="2">
    <location>
        <begin position="179"/>
        <end position="306"/>
    </location>
</feature>
<protein>
    <submittedName>
        <fullName evidence="4">ParM/StbA family protein</fullName>
    </submittedName>
</protein>
<evidence type="ECO:0000313" key="4">
    <source>
        <dbReference type="EMBL" id="QWY77829.1"/>
    </source>
</evidence>
<dbReference type="Proteomes" id="UP000075653">
    <property type="component" value="Unassembled WGS sequence"/>
</dbReference>
<proteinExistence type="predicted"/>
<dbReference type="Pfam" id="PF21522">
    <property type="entry name" value="MreB-like_C"/>
    <property type="match status" value="1"/>
</dbReference>
<sequence length="340" mass="36890">MEHHNVIGLDIGHSTVKVAYANLAGEPQTIIFPSAVSPAIEISDDSESKRAQDDTVTIAGNHLFIGDTAEVQGRRNTQNNVSETWIESMEYQALTAGAIKKLIQAGANIDQSTMVVVGLPTSLYKSQRDKLRELTQKIVGYTHEVKVLPQSLGAFQSIMFDQDGQLAQGRSLTSESWGVIEVGYFSTDFMVMRGHGGKARWIEDASGICSGVRFAAERLSRILSDELKIGGKSITVTPKEAESALITGHIRYYGKINVADKVKRATSIITEEVMRAASRYLESEAATLDGIVLAGGGSPLVSDAIKNLWPHVVTPENPRFTVAEGFRRFGVGILRARASV</sequence>
<organism evidence="3 5">
    <name type="scientific">Ferrovum myxofaciens</name>
    <dbReference type="NCBI Taxonomy" id="416213"/>
    <lineage>
        <taxon>Bacteria</taxon>
        <taxon>Pseudomonadati</taxon>
        <taxon>Pseudomonadota</taxon>
        <taxon>Betaproteobacteria</taxon>
        <taxon>Ferrovales</taxon>
        <taxon>Ferrovaceae</taxon>
        <taxon>Ferrovum</taxon>
    </lineage>
</organism>
<reference evidence="4" key="2">
    <citation type="submission" date="2021-02" db="EMBL/GenBank/DDBJ databases">
        <title>Comparative genomics of Ferrovum myxofaciens strains, predominant extremophile bacteria forming large biofilm stalactites in acid mine ecosystems.</title>
        <authorList>
            <person name="Burkartova K."/>
            <person name="Ridl J."/>
            <person name="Pajer P."/>
            <person name="Falteisek L."/>
        </authorList>
    </citation>
    <scope>NUCLEOTIDE SEQUENCE</scope>
    <source>
        <strain evidence="4">MI1III</strain>
    </source>
</reference>